<evidence type="ECO:0000313" key="3">
    <source>
        <dbReference type="Proteomes" id="UP000828390"/>
    </source>
</evidence>
<keyword evidence="3" id="KW-1185">Reference proteome</keyword>
<name>A0A9D4DJV5_DREPO</name>
<dbReference type="AlphaFoldDB" id="A0A9D4DJV5"/>
<dbReference type="EMBL" id="JAIWYP010000010">
    <property type="protein sequence ID" value="KAH3749675.1"/>
    <property type="molecule type" value="Genomic_DNA"/>
</dbReference>
<feature type="compositionally biased region" description="Polar residues" evidence="1">
    <location>
        <begin position="1"/>
        <end position="12"/>
    </location>
</feature>
<proteinExistence type="predicted"/>
<sequence length="75" mass="8461">MSSDSYQYSPEQYTGAVCKSHQTDNELRRDMIDPSGKINERVINAHVDDLVEELFAKASVKTKLVDSMLRMSSGH</sequence>
<reference evidence="2" key="2">
    <citation type="submission" date="2020-11" db="EMBL/GenBank/DDBJ databases">
        <authorList>
            <person name="McCartney M.A."/>
            <person name="Auch B."/>
            <person name="Kono T."/>
            <person name="Mallez S."/>
            <person name="Becker A."/>
            <person name="Gohl D.M."/>
            <person name="Silverstein K.A.T."/>
            <person name="Koren S."/>
            <person name="Bechman K.B."/>
            <person name="Herman A."/>
            <person name="Abrahante J.E."/>
            <person name="Garbe J."/>
        </authorList>
    </citation>
    <scope>NUCLEOTIDE SEQUENCE</scope>
    <source>
        <strain evidence="2">Duluth1</strain>
        <tissue evidence="2">Whole animal</tissue>
    </source>
</reference>
<comment type="caution">
    <text evidence="2">The sequence shown here is derived from an EMBL/GenBank/DDBJ whole genome shotgun (WGS) entry which is preliminary data.</text>
</comment>
<feature type="region of interest" description="Disordered" evidence="1">
    <location>
        <begin position="1"/>
        <end position="22"/>
    </location>
</feature>
<evidence type="ECO:0000313" key="2">
    <source>
        <dbReference type="EMBL" id="KAH3749675.1"/>
    </source>
</evidence>
<gene>
    <name evidence="2" type="ORF">DPMN_184181</name>
</gene>
<evidence type="ECO:0000256" key="1">
    <source>
        <dbReference type="SAM" id="MobiDB-lite"/>
    </source>
</evidence>
<organism evidence="2 3">
    <name type="scientific">Dreissena polymorpha</name>
    <name type="common">Zebra mussel</name>
    <name type="synonym">Mytilus polymorpha</name>
    <dbReference type="NCBI Taxonomy" id="45954"/>
    <lineage>
        <taxon>Eukaryota</taxon>
        <taxon>Metazoa</taxon>
        <taxon>Spiralia</taxon>
        <taxon>Lophotrochozoa</taxon>
        <taxon>Mollusca</taxon>
        <taxon>Bivalvia</taxon>
        <taxon>Autobranchia</taxon>
        <taxon>Heteroconchia</taxon>
        <taxon>Euheterodonta</taxon>
        <taxon>Imparidentia</taxon>
        <taxon>Neoheterodontei</taxon>
        <taxon>Myida</taxon>
        <taxon>Dreissenoidea</taxon>
        <taxon>Dreissenidae</taxon>
        <taxon>Dreissena</taxon>
    </lineage>
</organism>
<accession>A0A9D4DJV5</accession>
<reference evidence="2" key="1">
    <citation type="journal article" date="2019" name="bioRxiv">
        <title>The Genome of the Zebra Mussel, Dreissena polymorpha: A Resource for Invasive Species Research.</title>
        <authorList>
            <person name="McCartney M.A."/>
            <person name="Auch B."/>
            <person name="Kono T."/>
            <person name="Mallez S."/>
            <person name="Zhang Y."/>
            <person name="Obille A."/>
            <person name="Becker A."/>
            <person name="Abrahante J.E."/>
            <person name="Garbe J."/>
            <person name="Badalamenti J.P."/>
            <person name="Herman A."/>
            <person name="Mangelson H."/>
            <person name="Liachko I."/>
            <person name="Sullivan S."/>
            <person name="Sone E.D."/>
            <person name="Koren S."/>
            <person name="Silverstein K.A.T."/>
            <person name="Beckman K.B."/>
            <person name="Gohl D.M."/>
        </authorList>
    </citation>
    <scope>NUCLEOTIDE SEQUENCE</scope>
    <source>
        <strain evidence="2">Duluth1</strain>
        <tissue evidence="2">Whole animal</tissue>
    </source>
</reference>
<dbReference type="Proteomes" id="UP000828390">
    <property type="component" value="Unassembled WGS sequence"/>
</dbReference>
<protein>
    <submittedName>
        <fullName evidence="2">Uncharacterized protein</fullName>
    </submittedName>
</protein>